<keyword evidence="3" id="KW-1185">Reference proteome</keyword>
<evidence type="ECO:0000256" key="1">
    <source>
        <dbReference type="SAM" id="Phobius"/>
    </source>
</evidence>
<keyword evidence="1" id="KW-0472">Membrane</keyword>
<reference evidence="2 3" key="1">
    <citation type="journal article" date="2015" name="Genome Biol. Evol.">
        <title>Comparative Genomics of Listeria Sensu Lato: Genus-Wide Differences in Evolutionary Dynamics and the Progressive Gain of Complex, Potentially Pathogenicity-Related Traits through Lateral Gene Transfer.</title>
        <authorList>
            <person name="Chiara M."/>
            <person name="Caruso M."/>
            <person name="D'Erchia A.M."/>
            <person name="Manzari C."/>
            <person name="Fraccalvieri R."/>
            <person name="Goffredo E."/>
            <person name="Latorre L."/>
            <person name="Miccolupo A."/>
            <person name="Padalino I."/>
            <person name="Santagada G."/>
            <person name="Chiocco D."/>
            <person name="Pesole G."/>
            <person name="Horner D.S."/>
            <person name="Parisi A."/>
        </authorList>
    </citation>
    <scope>NUCLEOTIDE SEQUENCE [LARGE SCALE GENOMIC DNA]</scope>
    <source>
        <strain evidence="2 3">1991</strain>
    </source>
</reference>
<dbReference type="Proteomes" id="UP000052258">
    <property type="component" value="Unassembled WGS sequence"/>
</dbReference>
<dbReference type="AlphaFoldDB" id="A0A0J8GHF7"/>
<comment type="caution">
    <text evidence="2">The sequence shown here is derived from an EMBL/GenBank/DDBJ whole genome shotgun (WGS) entry which is preliminary data.</text>
</comment>
<dbReference type="EMBL" id="AZHO01000011">
    <property type="protein sequence ID" value="KMT60178.1"/>
    <property type="molecule type" value="Genomic_DNA"/>
</dbReference>
<evidence type="ECO:0000313" key="3">
    <source>
        <dbReference type="Proteomes" id="UP000052258"/>
    </source>
</evidence>
<proteinExistence type="predicted"/>
<accession>A0A0J8GHF7</accession>
<feature type="transmembrane region" description="Helical" evidence="1">
    <location>
        <begin position="6"/>
        <end position="30"/>
    </location>
</feature>
<organism evidence="2 3">
    <name type="scientific">Listeria fleischmannii 1991</name>
    <dbReference type="NCBI Taxonomy" id="1430899"/>
    <lineage>
        <taxon>Bacteria</taxon>
        <taxon>Bacillati</taxon>
        <taxon>Bacillota</taxon>
        <taxon>Bacilli</taxon>
        <taxon>Bacillales</taxon>
        <taxon>Listeriaceae</taxon>
        <taxon>Listeria</taxon>
    </lineage>
</organism>
<evidence type="ECO:0000313" key="2">
    <source>
        <dbReference type="EMBL" id="KMT60178.1"/>
    </source>
</evidence>
<sequence>MRLYVVNFLTLSGGFVIYFIPVFSIFHTFFREIRYTV</sequence>
<name>A0A0J8GHF7_9LIST</name>
<keyword evidence="1" id="KW-0812">Transmembrane</keyword>
<protein>
    <submittedName>
        <fullName evidence="2">Uncharacterized protein</fullName>
    </submittedName>
</protein>
<gene>
    <name evidence="2" type="ORF">X560_1104</name>
</gene>
<keyword evidence="1" id="KW-1133">Transmembrane helix</keyword>